<keyword evidence="2" id="KW-1185">Reference proteome</keyword>
<proteinExistence type="predicted"/>
<dbReference type="EMBL" id="JASGBQ010000011">
    <property type="protein sequence ID" value="MDI9242363.1"/>
    <property type="molecule type" value="Genomic_DNA"/>
</dbReference>
<dbReference type="RefSeq" id="WP_283230811.1">
    <property type="nucleotide sequence ID" value="NZ_JASGBQ010000011.1"/>
</dbReference>
<dbReference type="AlphaFoldDB" id="A0AAP4BBX4"/>
<dbReference type="Proteomes" id="UP001300383">
    <property type="component" value="Unassembled WGS sequence"/>
</dbReference>
<name>A0AAP4BBX4_9FIRM</name>
<gene>
    <name evidence="1" type="ORF">QJ036_07745</name>
</gene>
<accession>A0AAP4BBX4</accession>
<protein>
    <submittedName>
        <fullName evidence="1">Chorion class high-cysteine HCB protein 13</fullName>
    </submittedName>
</protein>
<reference evidence="1 2" key="1">
    <citation type="submission" date="2023-05" db="EMBL/GenBank/DDBJ databases">
        <title>[ruminococcus] sp. nov., isolated from a pig farm feces dump.</title>
        <authorList>
            <person name="Chang Y.-H."/>
        </authorList>
    </citation>
    <scope>NUCLEOTIDE SEQUENCE [LARGE SCALE GENOMIC DNA]</scope>
    <source>
        <strain evidence="1 2">YH-rum2234</strain>
    </source>
</reference>
<evidence type="ECO:0000313" key="1">
    <source>
        <dbReference type="EMBL" id="MDI9242363.1"/>
    </source>
</evidence>
<evidence type="ECO:0000313" key="2">
    <source>
        <dbReference type="Proteomes" id="UP001300383"/>
    </source>
</evidence>
<comment type="caution">
    <text evidence="1">The sequence shown here is derived from an EMBL/GenBank/DDBJ whole genome shotgun (WGS) entry which is preliminary data.</text>
</comment>
<sequence>MSDLAATNCGCPNNGGCSSGGNNILFLLLILCLCGHGDCDDNCGFGFGSFFGGDGCNSCSWLIWILILSCFCNH</sequence>
<organism evidence="1 2">
    <name type="scientific">Fusibacillus kribbianus</name>
    <dbReference type="NCBI Taxonomy" id="3044208"/>
    <lineage>
        <taxon>Bacteria</taxon>
        <taxon>Bacillati</taxon>
        <taxon>Bacillota</taxon>
        <taxon>Clostridia</taxon>
        <taxon>Lachnospirales</taxon>
        <taxon>Lachnospiraceae</taxon>
        <taxon>Fusibacillus</taxon>
    </lineage>
</organism>